<evidence type="ECO:0000313" key="2">
    <source>
        <dbReference type="Proteomes" id="UP000005741"/>
    </source>
</evidence>
<sequence length="85" mass="10020">MVSVYEPKEVNINPVIRSTKILEIYPNKKADTPIEQHKKHSWYSGRNSDIIDIQYMIVRYHPYLIYLSRTVLNFGGTVTYCNLEL</sequence>
<accession>H1Z177</accession>
<name>H1Z177_9EURY</name>
<gene>
    <name evidence="1" type="ORF">Metlim_1234</name>
</gene>
<dbReference type="InParanoid" id="H1Z177"/>
<evidence type="ECO:0000313" key="1">
    <source>
        <dbReference type="EMBL" id="EHQ35344.1"/>
    </source>
</evidence>
<dbReference type="STRING" id="937775.Metlim_1234"/>
<keyword evidence="2" id="KW-1185">Reference proteome</keyword>
<dbReference type="HOGENOM" id="CLU_2504964_0_0_2"/>
<dbReference type="AlphaFoldDB" id="H1Z177"/>
<organism evidence="1 2">
    <name type="scientific">Methanoplanus limicola DSM 2279</name>
    <dbReference type="NCBI Taxonomy" id="937775"/>
    <lineage>
        <taxon>Archaea</taxon>
        <taxon>Methanobacteriati</taxon>
        <taxon>Methanobacteriota</taxon>
        <taxon>Stenosarchaea group</taxon>
        <taxon>Methanomicrobia</taxon>
        <taxon>Methanomicrobiales</taxon>
        <taxon>Methanomicrobiaceae</taxon>
        <taxon>Methanoplanus</taxon>
    </lineage>
</organism>
<proteinExistence type="predicted"/>
<protein>
    <submittedName>
        <fullName evidence="1">Uncharacterized protein</fullName>
    </submittedName>
</protein>
<dbReference type="EMBL" id="CM001436">
    <property type="protein sequence ID" value="EHQ35344.1"/>
    <property type="molecule type" value="Genomic_DNA"/>
</dbReference>
<dbReference type="Proteomes" id="UP000005741">
    <property type="component" value="Chromosome"/>
</dbReference>
<reference evidence="1 2" key="1">
    <citation type="submission" date="2011-10" db="EMBL/GenBank/DDBJ databases">
        <title>The Improved High-Quality Draft genome of Methanoplanus limicola DSM 2279.</title>
        <authorList>
            <consortium name="US DOE Joint Genome Institute (JGI-PGF)"/>
            <person name="Lucas S."/>
            <person name="Copeland A."/>
            <person name="Lapidus A."/>
            <person name="Glavina del Rio T."/>
            <person name="Dalin E."/>
            <person name="Tice H."/>
            <person name="Bruce D."/>
            <person name="Goodwin L."/>
            <person name="Pitluck S."/>
            <person name="Peters L."/>
            <person name="Mikhailova N."/>
            <person name="Lu M."/>
            <person name="Kyrpides N."/>
            <person name="Mavromatis K."/>
            <person name="Ivanova N."/>
            <person name="Markowitz V."/>
            <person name="Cheng J.-F."/>
            <person name="Hugenholtz P."/>
            <person name="Woyke T."/>
            <person name="Wu D."/>
            <person name="Wirth R."/>
            <person name="Brambilla E.-M."/>
            <person name="Klenk H.-P."/>
            <person name="Eisen J.A."/>
        </authorList>
    </citation>
    <scope>NUCLEOTIDE SEQUENCE [LARGE SCALE GENOMIC DNA]</scope>
    <source>
        <strain evidence="1 2">DSM 2279</strain>
    </source>
</reference>